<protein>
    <submittedName>
        <fullName evidence="8">Uncharacterized protein</fullName>
    </submittedName>
</protein>
<dbReference type="Proteomes" id="UP000053766">
    <property type="component" value="Unassembled WGS sequence"/>
</dbReference>
<gene>
    <name evidence="8" type="ORF">DICVIV_12366</name>
</gene>
<feature type="coiled-coil region" evidence="7">
    <location>
        <begin position="21"/>
        <end position="55"/>
    </location>
</feature>
<dbReference type="SUPFAM" id="SSF64602">
    <property type="entry name" value="F1 ATPase inhibitor, IF1, C-terminal domain"/>
    <property type="match status" value="1"/>
</dbReference>
<keyword evidence="6" id="KW-0472">Membrane</keyword>
<keyword evidence="3" id="KW-0812">Transmembrane</keyword>
<organism evidence="8 9">
    <name type="scientific">Dictyocaulus viviparus</name>
    <name type="common">Bovine lungworm</name>
    <dbReference type="NCBI Taxonomy" id="29172"/>
    <lineage>
        <taxon>Eukaryota</taxon>
        <taxon>Metazoa</taxon>
        <taxon>Ecdysozoa</taxon>
        <taxon>Nematoda</taxon>
        <taxon>Chromadorea</taxon>
        <taxon>Rhabditida</taxon>
        <taxon>Rhabditina</taxon>
        <taxon>Rhabditomorpha</taxon>
        <taxon>Strongyloidea</taxon>
        <taxon>Metastrongylidae</taxon>
        <taxon>Dictyocaulus</taxon>
    </lineage>
</organism>
<dbReference type="PANTHER" id="PTHR17613:SF14">
    <property type="entry name" value="DEMENTIN, ISOFORM H"/>
    <property type="match status" value="1"/>
</dbReference>
<sequence length="175" mass="19833">MMTHGSESQKGVDNPQMARLKQHFEKKNRRHTNELEHLQKKLANYEQRLAEIESGVPDSEELPLCRRWGTGLGIIFRVRCSTSTSVFFARRTGANLKGMTETVIAAPLELAHRLKNTFGSADNVSDLNEGTNSDLKIGQSKFYASSDFESPQQTVSRFIPSLNGFYLILFVPWKR</sequence>
<dbReference type="PANTHER" id="PTHR17613">
    <property type="entry name" value="CEREBRAL PROTEIN-11-RELATED"/>
    <property type="match status" value="1"/>
</dbReference>
<proteinExistence type="inferred from homology"/>
<evidence type="ECO:0000256" key="4">
    <source>
        <dbReference type="ARBA" id="ARBA00022989"/>
    </source>
</evidence>
<evidence type="ECO:0000256" key="3">
    <source>
        <dbReference type="ARBA" id="ARBA00022692"/>
    </source>
</evidence>
<keyword evidence="9" id="KW-1185">Reference proteome</keyword>
<dbReference type="GO" id="GO:0016020">
    <property type="term" value="C:membrane"/>
    <property type="evidence" value="ECO:0007669"/>
    <property type="project" value="UniProtKB-SubCell"/>
</dbReference>
<keyword evidence="4" id="KW-1133">Transmembrane helix</keyword>
<dbReference type="OrthoDB" id="10072335at2759"/>
<dbReference type="EMBL" id="KN716783">
    <property type="protein sequence ID" value="KJH41652.1"/>
    <property type="molecule type" value="Genomic_DNA"/>
</dbReference>
<dbReference type="Pfam" id="PF10267">
    <property type="entry name" value="Tmemb_cc2"/>
    <property type="match status" value="1"/>
</dbReference>
<evidence type="ECO:0000256" key="5">
    <source>
        <dbReference type="ARBA" id="ARBA00023054"/>
    </source>
</evidence>
<comment type="subcellular location">
    <subcellularLocation>
        <location evidence="1">Membrane</location>
    </subcellularLocation>
</comment>
<evidence type="ECO:0000313" key="9">
    <source>
        <dbReference type="Proteomes" id="UP000053766"/>
    </source>
</evidence>
<evidence type="ECO:0000256" key="2">
    <source>
        <dbReference type="ARBA" id="ARBA00008108"/>
    </source>
</evidence>
<dbReference type="InterPro" id="IPR019394">
    <property type="entry name" value="TEX28/TMCC"/>
</dbReference>
<evidence type="ECO:0000256" key="6">
    <source>
        <dbReference type="ARBA" id="ARBA00023136"/>
    </source>
</evidence>
<reference evidence="8 9" key="1">
    <citation type="submission" date="2013-11" db="EMBL/GenBank/DDBJ databases">
        <title>Draft genome of the bovine lungworm Dictyocaulus viviparus.</title>
        <authorList>
            <person name="Mitreva M."/>
        </authorList>
    </citation>
    <scope>NUCLEOTIDE SEQUENCE [LARGE SCALE GENOMIC DNA]</scope>
    <source>
        <strain evidence="8 9">HannoverDv2000</strain>
    </source>
</reference>
<comment type="similarity">
    <text evidence="2">Belongs to the TEX28 family.</text>
</comment>
<dbReference type="AlphaFoldDB" id="A0A0D8XCZ2"/>
<accession>A0A0D8XCZ2</accession>
<keyword evidence="5 7" id="KW-0175">Coiled coil</keyword>
<evidence type="ECO:0000256" key="1">
    <source>
        <dbReference type="ARBA" id="ARBA00004370"/>
    </source>
</evidence>
<evidence type="ECO:0000256" key="7">
    <source>
        <dbReference type="SAM" id="Coils"/>
    </source>
</evidence>
<name>A0A0D8XCZ2_DICVI</name>
<evidence type="ECO:0000313" key="8">
    <source>
        <dbReference type="EMBL" id="KJH41652.1"/>
    </source>
</evidence>
<reference evidence="9" key="2">
    <citation type="journal article" date="2016" name="Sci. Rep.">
        <title>Dictyocaulus viviparus genome, variome and transcriptome elucidate lungworm biology and support future intervention.</title>
        <authorList>
            <person name="McNulty S.N."/>
            <person name="Strube C."/>
            <person name="Rosa B.A."/>
            <person name="Martin J.C."/>
            <person name="Tyagi R."/>
            <person name="Choi Y.J."/>
            <person name="Wang Q."/>
            <person name="Hallsworth Pepin K."/>
            <person name="Zhang X."/>
            <person name="Ozersky P."/>
            <person name="Wilson R.K."/>
            <person name="Sternberg P.W."/>
            <person name="Gasser R.B."/>
            <person name="Mitreva M."/>
        </authorList>
    </citation>
    <scope>NUCLEOTIDE SEQUENCE [LARGE SCALE GENOMIC DNA]</scope>
    <source>
        <strain evidence="9">HannoverDv2000</strain>
    </source>
</reference>
<dbReference type="GO" id="GO:0012505">
    <property type="term" value="C:endomembrane system"/>
    <property type="evidence" value="ECO:0007669"/>
    <property type="project" value="TreeGrafter"/>
</dbReference>